<proteinExistence type="predicted"/>
<comment type="caution">
    <text evidence="1">The sequence shown here is derived from an EMBL/GenBank/DDBJ whole genome shotgun (WGS) entry which is preliminary data.</text>
</comment>
<sequence length="109" mass="12615">MDLLGIAHARLSRSPAQERRRVKMMATEQFKVAWDQTLEWLKGCDRSAWEGYEVAQLLQRAGVKYNWRLIAQSIDTNEREWREAQQAWLDKLLALGCPESLSAAVRAIE</sequence>
<protein>
    <submittedName>
        <fullName evidence="1">Uncharacterized protein</fullName>
    </submittedName>
</protein>
<gene>
    <name evidence="1" type="ORF">DS837_29420</name>
</gene>
<accession>A0A6L3ARP3</accession>
<name>A0A6L3ARP3_AZOBR</name>
<dbReference type="AlphaFoldDB" id="A0A6L3ARP3"/>
<organism evidence="1 2">
    <name type="scientific">Azospirillum brasilense</name>
    <dbReference type="NCBI Taxonomy" id="192"/>
    <lineage>
        <taxon>Bacteria</taxon>
        <taxon>Pseudomonadati</taxon>
        <taxon>Pseudomonadota</taxon>
        <taxon>Alphaproteobacteria</taxon>
        <taxon>Rhodospirillales</taxon>
        <taxon>Azospirillaceae</taxon>
        <taxon>Azospirillum</taxon>
    </lineage>
</organism>
<dbReference type="Proteomes" id="UP000476837">
    <property type="component" value="Unassembled WGS sequence"/>
</dbReference>
<evidence type="ECO:0000313" key="2">
    <source>
        <dbReference type="Proteomes" id="UP000476837"/>
    </source>
</evidence>
<evidence type="ECO:0000313" key="1">
    <source>
        <dbReference type="EMBL" id="KAA0677304.1"/>
    </source>
</evidence>
<reference evidence="1 2" key="1">
    <citation type="submission" date="2018-07" db="EMBL/GenBank/DDBJ databases">
        <title>Genome sequence of Roseomonas fauriae ATCC 49958.</title>
        <authorList>
            <person name="Sant'Anna F.H."/>
            <person name="Baldani J.I."/>
            <person name="Zilli J.E."/>
            <person name="Reis V.M."/>
            <person name="Hartmann A."/>
            <person name="Cruz L."/>
            <person name="de Souza E.M."/>
            <person name="de Oliveira Pedrosa F."/>
            <person name="Passaglia L.M.P."/>
        </authorList>
    </citation>
    <scope>NUCLEOTIDE SEQUENCE [LARGE SCALE GENOMIC DNA]</scope>
    <source>
        <strain evidence="1 2">ATCC 49958</strain>
    </source>
</reference>
<dbReference type="EMBL" id="QOKV01000035">
    <property type="protein sequence ID" value="KAA0677304.1"/>
    <property type="molecule type" value="Genomic_DNA"/>
</dbReference>